<dbReference type="RefSeq" id="XP_013249405.1">
    <property type="nucleotide sequence ID" value="XM_013393951.1"/>
</dbReference>
<feature type="signal peptide" evidence="2">
    <location>
        <begin position="1"/>
        <end position="19"/>
    </location>
</feature>
<evidence type="ECO:0000256" key="1">
    <source>
        <dbReference type="SAM" id="MobiDB-lite"/>
    </source>
</evidence>
<feature type="chain" id="PRO_5004671377" evidence="2">
    <location>
        <begin position="20"/>
        <end position="239"/>
    </location>
</feature>
<dbReference type="AlphaFoldDB" id="U6GM72"/>
<dbReference type="EMBL" id="HG671279">
    <property type="protein sequence ID" value="CDI80657.1"/>
    <property type="molecule type" value="Genomic_DNA"/>
</dbReference>
<organism evidence="3 4">
    <name type="scientific">Eimeria acervulina</name>
    <name type="common">Coccidian parasite</name>
    <dbReference type="NCBI Taxonomy" id="5801"/>
    <lineage>
        <taxon>Eukaryota</taxon>
        <taxon>Sar</taxon>
        <taxon>Alveolata</taxon>
        <taxon>Apicomplexa</taxon>
        <taxon>Conoidasida</taxon>
        <taxon>Coccidia</taxon>
        <taxon>Eucoccidiorida</taxon>
        <taxon>Eimeriorina</taxon>
        <taxon>Eimeriidae</taxon>
        <taxon>Eimeria</taxon>
    </lineage>
</organism>
<gene>
    <name evidence="3" type="ORF">EAH_00054330</name>
</gene>
<keyword evidence="4" id="KW-1185">Reference proteome</keyword>
<sequence length="239" mass="26257">MHIRLVLLCAAALERASTAYSLQQQQQQQQQQGGLNPADTGFLPSTDFLSAGPTEEFDYHEEEEEQQLENGNRLRSAAGAATGARAADPASFTDATISEEEFERISSSMKPCFQSEDRQACGSRVKEEDYPGGLHCPVSSCCSRTVIERGSIGGWCSKSWVYCSSSLIYEAEFSYGTCNCSAFRNRCPAGSDCFDTDFGPYCKCQTGLVETEGDFVCTCLGGYVSKKLSHEREQCVFQY</sequence>
<dbReference type="OrthoDB" id="347758at2759"/>
<reference evidence="3" key="2">
    <citation type="submission" date="2013-10" db="EMBL/GenBank/DDBJ databases">
        <authorList>
            <person name="Aslett M."/>
        </authorList>
    </citation>
    <scope>NUCLEOTIDE SEQUENCE [LARGE SCALE GENOMIC DNA]</scope>
    <source>
        <strain evidence="3">Houghton</strain>
    </source>
</reference>
<dbReference type="Proteomes" id="UP000018050">
    <property type="component" value="Unassembled WGS sequence"/>
</dbReference>
<protein>
    <submittedName>
        <fullName evidence="3">Microneme protein MIC3, putative</fullName>
    </submittedName>
</protein>
<accession>U6GM72</accession>
<evidence type="ECO:0000313" key="3">
    <source>
        <dbReference type="EMBL" id="CDI80657.1"/>
    </source>
</evidence>
<evidence type="ECO:0000256" key="2">
    <source>
        <dbReference type="SAM" id="SignalP"/>
    </source>
</evidence>
<dbReference type="GeneID" id="25273503"/>
<feature type="region of interest" description="Disordered" evidence="1">
    <location>
        <begin position="24"/>
        <end position="52"/>
    </location>
</feature>
<dbReference type="VEuPathDB" id="ToxoDB:EAH_00054330"/>
<name>U6GM72_EIMAC</name>
<reference evidence="3" key="1">
    <citation type="submission" date="2013-10" db="EMBL/GenBank/DDBJ databases">
        <title>Genomic analysis of the causative agents of coccidiosis in chickens.</title>
        <authorList>
            <person name="Reid A.J."/>
            <person name="Blake D."/>
            <person name="Billington K."/>
            <person name="Browne H."/>
            <person name="Dunn M."/>
            <person name="Hung S."/>
            <person name="Kawahara F."/>
            <person name="Miranda-Saavedra D."/>
            <person name="Mourier T."/>
            <person name="Nagra H."/>
            <person name="Otto T.D."/>
            <person name="Rawlings N."/>
            <person name="Sanchez A."/>
            <person name="Sanders M."/>
            <person name="Subramaniam C."/>
            <person name="Tay Y."/>
            <person name="Dear P."/>
            <person name="Doerig C."/>
            <person name="Gruber A."/>
            <person name="Parkinson J."/>
            <person name="Shirley M."/>
            <person name="Wan K.L."/>
            <person name="Berriman M."/>
            <person name="Tomley F."/>
            <person name="Pain A."/>
        </authorList>
    </citation>
    <scope>NUCLEOTIDE SEQUENCE [LARGE SCALE GENOMIC DNA]</scope>
    <source>
        <strain evidence="3">Houghton</strain>
    </source>
</reference>
<proteinExistence type="predicted"/>
<evidence type="ECO:0000313" key="4">
    <source>
        <dbReference type="Proteomes" id="UP000018050"/>
    </source>
</evidence>
<keyword evidence="2" id="KW-0732">Signal</keyword>